<reference evidence="5" key="1">
    <citation type="submission" date="2020-02" db="EMBL/GenBank/DDBJ databases">
        <authorList>
            <person name="Meier V. D."/>
        </authorList>
    </citation>
    <scope>NUCLEOTIDE SEQUENCE</scope>
    <source>
        <strain evidence="5">AVDCRST_MAG94</strain>
    </source>
</reference>
<dbReference type="AlphaFoldDB" id="A0A6J4N639"/>
<evidence type="ECO:0000313" key="5">
    <source>
        <dbReference type="EMBL" id="CAA9378659.1"/>
    </source>
</evidence>
<sequence>MAKGNNDTAALIIAFLVTAGLLGGGFWFFSRNSPQLGELGGKPGETLDPTARSSATPQNATDTTVPNLDTSLPNPAVLTMDGSVTMVALMKQLQIAYTQVNPSLQTTYGLPDGKPNGTNAGIRNLVEGRALIAASSRPLKPDEYQAGLQGIPIAKDALAVVVGIDNPYKGELTSQQLKQIFQGQITNWSQVGGPALPIKVINRSSDSGTYTFFKDVVLLEQAFAPDGPNFTTAKQDETTPLLKQLGRNGITYSTVQQVEKQRTVRIVPIDGLLPTDQDAIKNGTYPLGRVIYLAVPKQTSPAVKQFIDMVRSPRGQQVVQRVGFLPL</sequence>
<dbReference type="Pfam" id="PF12849">
    <property type="entry name" value="PBP_like_2"/>
    <property type="match status" value="1"/>
</dbReference>
<dbReference type="Gene3D" id="3.40.190.10">
    <property type="entry name" value="Periplasmic binding protein-like II"/>
    <property type="match status" value="2"/>
</dbReference>
<organism evidence="5">
    <name type="scientific">uncultured Leptolyngbya sp</name>
    <dbReference type="NCBI Taxonomy" id="332963"/>
    <lineage>
        <taxon>Bacteria</taxon>
        <taxon>Bacillati</taxon>
        <taxon>Cyanobacteriota</taxon>
        <taxon>Cyanophyceae</taxon>
        <taxon>Leptolyngbyales</taxon>
        <taxon>Leptolyngbyaceae</taxon>
        <taxon>Leptolyngbya group</taxon>
        <taxon>Leptolyngbya</taxon>
        <taxon>environmental samples</taxon>
    </lineage>
</organism>
<dbReference type="PANTHER" id="PTHR30570:SF1">
    <property type="entry name" value="PHOSPHATE-BINDING PROTEIN PSTS"/>
    <property type="match status" value="1"/>
</dbReference>
<feature type="compositionally biased region" description="Polar residues" evidence="2">
    <location>
        <begin position="51"/>
        <end position="72"/>
    </location>
</feature>
<feature type="transmembrane region" description="Helical" evidence="3">
    <location>
        <begin position="9"/>
        <end position="29"/>
    </location>
</feature>
<name>A0A6J4N639_9CYAN</name>
<evidence type="ECO:0000259" key="4">
    <source>
        <dbReference type="Pfam" id="PF12849"/>
    </source>
</evidence>
<feature type="domain" description="PBP" evidence="4">
    <location>
        <begin position="73"/>
        <end position="311"/>
    </location>
</feature>
<gene>
    <name evidence="5" type="ORF">AVDCRST_MAG94-4730</name>
</gene>
<keyword evidence="5" id="KW-0648">Protein biosynthesis</keyword>
<dbReference type="EMBL" id="CADCTY010001627">
    <property type="protein sequence ID" value="CAA9378659.1"/>
    <property type="molecule type" value="Genomic_DNA"/>
</dbReference>
<dbReference type="InterPro" id="IPR050811">
    <property type="entry name" value="Phosphate_ABC_transporter"/>
</dbReference>
<keyword evidence="3" id="KW-0812">Transmembrane</keyword>
<evidence type="ECO:0000256" key="1">
    <source>
        <dbReference type="ARBA" id="ARBA00022729"/>
    </source>
</evidence>
<evidence type="ECO:0000256" key="3">
    <source>
        <dbReference type="SAM" id="Phobius"/>
    </source>
</evidence>
<dbReference type="PANTHER" id="PTHR30570">
    <property type="entry name" value="PERIPLASMIC PHOSPHATE BINDING COMPONENT OF PHOSPHATE ABC TRANSPORTER"/>
    <property type="match status" value="1"/>
</dbReference>
<keyword evidence="1" id="KW-0732">Signal</keyword>
<keyword evidence="3" id="KW-0472">Membrane</keyword>
<evidence type="ECO:0000256" key="2">
    <source>
        <dbReference type="SAM" id="MobiDB-lite"/>
    </source>
</evidence>
<dbReference type="GO" id="GO:0003746">
    <property type="term" value="F:translation elongation factor activity"/>
    <property type="evidence" value="ECO:0007669"/>
    <property type="project" value="UniProtKB-KW"/>
</dbReference>
<dbReference type="SUPFAM" id="SSF53850">
    <property type="entry name" value="Periplasmic binding protein-like II"/>
    <property type="match status" value="1"/>
</dbReference>
<protein>
    <submittedName>
        <fullName evidence="5">Translation elongation factor Ts</fullName>
    </submittedName>
</protein>
<proteinExistence type="predicted"/>
<dbReference type="CDD" id="cd13653">
    <property type="entry name" value="PBP2_phosphate_like_1"/>
    <property type="match status" value="1"/>
</dbReference>
<keyword evidence="5" id="KW-0251">Elongation factor</keyword>
<accession>A0A6J4N639</accession>
<feature type="region of interest" description="Disordered" evidence="2">
    <location>
        <begin position="39"/>
        <end position="72"/>
    </location>
</feature>
<dbReference type="InterPro" id="IPR024370">
    <property type="entry name" value="PBP_domain"/>
</dbReference>
<keyword evidence="3" id="KW-1133">Transmembrane helix</keyword>